<organism evidence="2 3">
    <name type="scientific">Dreissena polymorpha</name>
    <name type="common">Zebra mussel</name>
    <name type="synonym">Mytilus polymorpha</name>
    <dbReference type="NCBI Taxonomy" id="45954"/>
    <lineage>
        <taxon>Eukaryota</taxon>
        <taxon>Metazoa</taxon>
        <taxon>Spiralia</taxon>
        <taxon>Lophotrochozoa</taxon>
        <taxon>Mollusca</taxon>
        <taxon>Bivalvia</taxon>
        <taxon>Autobranchia</taxon>
        <taxon>Heteroconchia</taxon>
        <taxon>Euheterodonta</taxon>
        <taxon>Imparidentia</taxon>
        <taxon>Neoheterodontei</taxon>
        <taxon>Myida</taxon>
        <taxon>Dreissenoidea</taxon>
        <taxon>Dreissenidae</taxon>
        <taxon>Dreissena</taxon>
    </lineage>
</organism>
<feature type="chain" id="PRO_5039337718" evidence="1">
    <location>
        <begin position="19"/>
        <end position="202"/>
    </location>
</feature>
<comment type="caution">
    <text evidence="2">The sequence shown here is derived from an EMBL/GenBank/DDBJ whole genome shotgun (WGS) entry which is preliminary data.</text>
</comment>
<evidence type="ECO:0000256" key="1">
    <source>
        <dbReference type="SAM" id="SignalP"/>
    </source>
</evidence>
<name>A0A9D4KYW2_DREPO</name>
<keyword evidence="3" id="KW-1185">Reference proteome</keyword>
<accession>A0A9D4KYW2</accession>
<evidence type="ECO:0000313" key="2">
    <source>
        <dbReference type="EMBL" id="KAH3847662.1"/>
    </source>
</evidence>
<dbReference type="EMBL" id="JAIWYP010000003">
    <property type="protein sequence ID" value="KAH3847662.1"/>
    <property type="molecule type" value="Genomic_DNA"/>
</dbReference>
<protein>
    <submittedName>
        <fullName evidence="2">Uncharacterized protein</fullName>
    </submittedName>
</protein>
<feature type="signal peptide" evidence="1">
    <location>
        <begin position="1"/>
        <end position="18"/>
    </location>
</feature>
<evidence type="ECO:0000313" key="3">
    <source>
        <dbReference type="Proteomes" id="UP000828390"/>
    </source>
</evidence>
<dbReference type="Proteomes" id="UP000828390">
    <property type="component" value="Unassembled WGS sequence"/>
</dbReference>
<dbReference type="AlphaFoldDB" id="A0A9D4KYW2"/>
<reference evidence="2" key="2">
    <citation type="submission" date="2020-11" db="EMBL/GenBank/DDBJ databases">
        <authorList>
            <person name="McCartney M.A."/>
            <person name="Auch B."/>
            <person name="Kono T."/>
            <person name="Mallez S."/>
            <person name="Becker A."/>
            <person name="Gohl D.M."/>
            <person name="Silverstein K.A.T."/>
            <person name="Koren S."/>
            <person name="Bechman K.B."/>
            <person name="Herman A."/>
            <person name="Abrahante J.E."/>
            <person name="Garbe J."/>
        </authorList>
    </citation>
    <scope>NUCLEOTIDE SEQUENCE</scope>
    <source>
        <strain evidence="2">Duluth1</strain>
        <tissue evidence="2">Whole animal</tissue>
    </source>
</reference>
<proteinExistence type="predicted"/>
<keyword evidence="1" id="KW-0732">Signal</keyword>
<sequence>MQMFIAFLFVALVKSLYASSITINGNFLEKHLAELSNQPTRSAVFKLQTDIKKKHPQRTTNHIMFSSNLENLRIRFNNSVVQKCPNQIGIGNNRNCTVDSLLFADGIVWCTWPSLVAAEPDKCYYIRSCSITISLRGISNEIFHLFQIIESRDCKLSTKTELEDPPGVRPAISGSNSLQSNFLISIALVSIYVLTLMESSIG</sequence>
<gene>
    <name evidence="2" type="ORF">DPMN_089993</name>
</gene>
<reference evidence="2" key="1">
    <citation type="journal article" date="2019" name="bioRxiv">
        <title>The Genome of the Zebra Mussel, Dreissena polymorpha: A Resource for Invasive Species Research.</title>
        <authorList>
            <person name="McCartney M.A."/>
            <person name="Auch B."/>
            <person name="Kono T."/>
            <person name="Mallez S."/>
            <person name="Zhang Y."/>
            <person name="Obille A."/>
            <person name="Becker A."/>
            <person name="Abrahante J.E."/>
            <person name="Garbe J."/>
            <person name="Badalamenti J.P."/>
            <person name="Herman A."/>
            <person name="Mangelson H."/>
            <person name="Liachko I."/>
            <person name="Sullivan S."/>
            <person name="Sone E.D."/>
            <person name="Koren S."/>
            <person name="Silverstein K.A.T."/>
            <person name="Beckman K.B."/>
            <person name="Gohl D.M."/>
        </authorList>
    </citation>
    <scope>NUCLEOTIDE SEQUENCE</scope>
    <source>
        <strain evidence="2">Duluth1</strain>
        <tissue evidence="2">Whole animal</tissue>
    </source>
</reference>